<sequence>MRGLILLVFAWPLMVQAVEAELSGFIGAEMRGFLYDEQFDGQFKGLQFSSIIQPELEAEYNNGRDQYRLILFVRLDSQDDRRTHSDLREAYWRHIADEWELLVGFSRVFWGVTESRHLVDIINQTDFVEGIDNEDKLGQPMFNLATQRVWGSFNVYVMPWFRKRTFPGKRGRLRFPLVVDGDVEFESGAGQHHVDVAVRYDHYVAEWDLGLYCFRGTGREPRLVSNSQGTRLITHYDQINQVGTDIQYTTEAWLWKFEGLVREGQGDTFAATVAGFEYTLYQIGGTFADLGLLAEYLYDGRDSDPAVAPPTPFDDYYFLGARLALNDTQDTNVLLGVIVDRDDHSRFFSIEAERRLGVSWTIEIEGRWFSNIGTESDLAALTKDSFVGIRLSHHF</sequence>
<name>A0A944M5S0_9GAMM</name>
<comment type="caution">
    <text evidence="1">The sequence shown here is derived from an EMBL/GenBank/DDBJ whole genome shotgun (WGS) entry which is preliminary data.</text>
</comment>
<dbReference type="AlphaFoldDB" id="A0A944M5S0"/>
<proteinExistence type="predicted"/>
<evidence type="ECO:0000313" key="2">
    <source>
        <dbReference type="Proteomes" id="UP000770889"/>
    </source>
</evidence>
<protein>
    <recommendedName>
        <fullName evidence="3">Porin</fullName>
    </recommendedName>
</protein>
<dbReference type="EMBL" id="JAHHGM010000001">
    <property type="protein sequence ID" value="MBT2987700.1"/>
    <property type="molecule type" value="Genomic_DNA"/>
</dbReference>
<organism evidence="1 2">
    <name type="scientific">Candidatus Thiodiazotropha taylori</name>
    <dbReference type="NCBI Taxonomy" id="2792791"/>
    <lineage>
        <taxon>Bacteria</taxon>
        <taxon>Pseudomonadati</taxon>
        <taxon>Pseudomonadota</taxon>
        <taxon>Gammaproteobacteria</taxon>
        <taxon>Chromatiales</taxon>
        <taxon>Sedimenticolaceae</taxon>
        <taxon>Candidatus Thiodiazotropha</taxon>
    </lineage>
</organism>
<evidence type="ECO:0000313" key="1">
    <source>
        <dbReference type="EMBL" id="MBT2987700.1"/>
    </source>
</evidence>
<reference evidence="1 2" key="1">
    <citation type="submission" date="2021-05" db="EMBL/GenBank/DDBJ databases">
        <title>Genetic and Functional Diversity in Clade A Lucinid endosymbionts from the Bahamas.</title>
        <authorList>
            <person name="Giani N.M."/>
            <person name="Engel A.S."/>
            <person name="Campbell B.J."/>
        </authorList>
    </citation>
    <scope>NUCLEOTIDE SEQUENCE [LARGE SCALE GENOMIC DNA]</scope>
    <source>
        <strain evidence="1">LUC16012Gg_MoonRockCtena</strain>
    </source>
</reference>
<evidence type="ECO:0008006" key="3">
    <source>
        <dbReference type="Google" id="ProtNLM"/>
    </source>
</evidence>
<accession>A0A944M5S0</accession>
<dbReference type="Proteomes" id="UP000770889">
    <property type="component" value="Unassembled WGS sequence"/>
</dbReference>
<gene>
    <name evidence="1" type="ORF">KME65_01940</name>
</gene>